<gene>
    <name evidence="1" type="ORF">D1831_01920</name>
</gene>
<evidence type="ECO:0000313" key="2">
    <source>
        <dbReference type="Proteomes" id="UP000283633"/>
    </source>
</evidence>
<reference evidence="1 2" key="1">
    <citation type="submission" date="2018-08" db="EMBL/GenBank/DDBJ databases">
        <title>Genome Lactobacillus garii FI11369.</title>
        <authorList>
            <person name="Diaz M."/>
            <person name="Narbad A."/>
        </authorList>
    </citation>
    <scope>NUCLEOTIDE SEQUENCE [LARGE SCALE GENOMIC DNA]</scope>
    <source>
        <strain evidence="1 2">FI11369</strain>
    </source>
</reference>
<keyword evidence="2" id="KW-1185">Reference proteome</keyword>
<organism evidence="1 2">
    <name type="scientific">Lactiplantibacillus garii</name>
    <dbReference type="NCBI Taxonomy" id="2306423"/>
    <lineage>
        <taxon>Bacteria</taxon>
        <taxon>Bacillati</taxon>
        <taxon>Bacillota</taxon>
        <taxon>Bacilli</taxon>
        <taxon>Lactobacillales</taxon>
        <taxon>Lactobacillaceae</taxon>
        <taxon>Lactiplantibacillus</taxon>
    </lineage>
</organism>
<dbReference type="AlphaFoldDB" id="A0A3R8KK73"/>
<keyword evidence="1" id="KW-0378">Hydrolase</keyword>
<accession>A0A3R8KK73</accession>
<dbReference type="InterPro" id="IPR010315">
    <property type="entry name" value="DUF915_hydro-like"/>
</dbReference>
<dbReference type="Proteomes" id="UP000283633">
    <property type="component" value="Unassembled WGS sequence"/>
</dbReference>
<dbReference type="Pfam" id="PF06028">
    <property type="entry name" value="DUF915"/>
    <property type="match status" value="2"/>
</dbReference>
<name>A0A3R8KK73_9LACO</name>
<proteinExistence type="predicted"/>
<sequence>MRRQKTIICLALISAAVVTLSGAYWQWRSLPLTRVRVRATNVPTIFVAGDYAKAFSTNGFVHRLSAHQLMTRAMLVKVAKNGTVTFKRYAPLRHNPTIQVVFADNHHPKRQAHQLTTVMHLLKQRYHVQRFNAVGHSSGGNIIFDYLTTSHAQAQPRINRFVSIGTNYPELPAKLHRFPRQTAVLNVAGQIWRTSGDGEVSLNSVMAFSRQLQRHHFSVQTVVIHGGPIRAEHSMLHINPSVDAQLVQFLYGISD</sequence>
<dbReference type="EMBL" id="QWZQ01000004">
    <property type="protein sequence ID" value="RRK11472.1"/>
    <property type="molecule type" value="Genomic_DNA"/>
</dbReference>
<dbReference type="Gene3D" id="3.40.50.1820">
    <property type="entry name" value="alpha/beta hydrolase"/>
    <property type="match status" value="2"/>
</dbReference>
<comment type="caution">
    <text evidence="1">The sequence shown here is derived from an EMBL/GenBank/DDBJ whole genome shotgun (WGS) entry which is preliminary data.</text>
</comment>
<evidence type="ECO:0000313" key="1">
    <source>
        <dbReference type="EMBL" id="RRK11472.1"/>
    </source>
</evidence>
<protein>
    <submittedName>
        <fullName evidence="1">Alpha/beta hydrolase</fullName>
    </submittedName>
</protein>
<dbReference type="GO" id="GO:0016787">
    <property type="term" value="F:hydrolase activity"/>
    <property type="evidence" value="ECO:0007669"/>
    <property type="project" value="UniProtKB-KW"/>
</dbReference>
<dbReference type="RefSeq" id="WP_125071119.1">
    <property type="nucleotide sequence ID" value="NZ_QWZQ01000004.1"/>
</dbReference>
<dbReference type="SUPFAM" id="SSF53474">
    <property type="entry name" value="alpha/beta-Hydrolases"/>
    <property type="match status" value="1"/>
</dbReference>
<dbReference type="InterPro" id="IPR029058">
    <property type="entry name" value="AB_hydrolase_fold"/>
</dbReference>
<dbReference type="OrthoDB" id="503948at2"/>